<sequence length="623" mass="69709">MWEILVHVAGEAGGDSTIFTSTPVHTCPGKIGYSMWRGWRKWSVILTVMATFLTTVVNGSERIRPNIVILVADDLGIGDVGCYGNDTIDTPHIDRLAKEGVKLNHHLAAASMCTPSRAALLTARYPQRYGLVGDENTPMVNVHVASRVGLPLDEVTLATALSAANYSTAAVGKWHLGQNCGLLGRGCRGPHQHGFKSFYGLPFTLVMESAGHHPFWIFPLNGPDPFYKMILTVWLVMVSWAIWRKWRRSRMFIGFTLLLILTSLSWFLHTHYRFHTARWWQVSPWMDQHMNSLLMDNDQVVEQPLELEGLSQRLVARSVHFINTHAHDGKPFFLYHSFPHVHEPMFTSKNNTGMSVHGRYGDNVEEMDNGVGEILAALDQHNLAQSTIVYFLSDHGGHLEAVDTNGQRTGGYNGPFKGGKGQGGSEGGIRIPGILRWPGHIPANTTVATPTSLLDTLPTMLHLAGLPTLSELLPLLPQRELDGMDIADLLTNGVASPSRSFLHHCGREIHAVRLVYNTQVYKLHMVGYKWSPGSTQCGWGSHTLCSCFDVIDYSHLPQLYELSSDPFEDHPVSENSTRYLQVTGIMKQFLAEWKARIPYPPSQYSNKWNTMHSMWLQPFKSFL</sequence>
<dbReference type="Gene3D" id="3.40.720.10">
    <property type="entry name" value="Alkaline Phosphatase, subunit A"/>
    <property type="match status" value="1"/>
</dbReference>
<dbReference type="InterPro" id="IPR000917">
    <property type="entry name" value="Sulfatase_N"/>
</dbReference>
<gene>
    <name evidence="5" type="ORF">Pcinc_018040</name>
</gene>
<evidence type="ECO:0000256" key="1">
    <source>
        <dbReference type="ARBA" id="ARBA00001913"/>
    </source>
</evidence>
<proteinExistence type="inferred from homology"/>
<reference evidence="5" key="1">
    <citation type="submission" date="2023-10" db="EMBL/GenBank/DDBJ databases">
        <title>Genome assemblies of two species of porcelain crab, Petrolisthes cinctipes and Petrolisthes manimaculis (Anomura: Porcellanidae).</title>
        <authorList>
            <person name="Angst P."/>
        </authorList>
    </citation>
    <scope>NUCLEOTIDE SEQUENCE</scope>
    <source>
        <strain evidence="5">PB745_01</strain>
        <tissue evidence="5">Gill</tissue>
    </source>
</reference>
<feature type="transmembrane region" description="Helical" evidence="3">
    <location>
        <begin position="225"/>
        <end position="243"/>
    </location>
</feature>
<dbReference type="EMBL" id="JAWQEG010001704">
    <property type="protein sequence ID" value="KAK3877241.1"/>
    <property type="molecule type" value="Genomic_DNA"/>
</dbReference>
<evidence type="ECO:0000256" key="2">
    <source>
        <dbReference type="ARBA" id="ARBA00008779"/>
    </source>
</evidence>
<name>A0AAE1FP40_PETCI</name>
<evidence type="ECO:0000313" key="5">
    <source>
        <dbReference type="EMBL" id="KAK3877241.1"/>
    </source>
</evidence>
<dbReference type="AlphaFoldDB" id="A0AAE1FP40"/>
<dbReference type="Gene3D" id="1.10.287.550">
    <property type="entry name" value="Helix hairpin bin"/>
    <property type="match status" value="1"/>
</dbReference>
<keyword evidence="3" id="KW-1133">Transmembrane helix</keyword>
<feature type="transmembrane region" description="Helical" evidence="3">
    <location>
        <begin position="250"/>
        <end position="268"/>
    </location>
</feature>
<dbReference type="PANTHER" id="PTHR42693">
    <property type="entry name" value="ARYLSULFATASE FAMILY MEMBER"/>
    <property type="match status" value="1"/>
</dbReference>
<organism evidence="5 6">
    <name type="scientific">Petrolisthes cinctipes</name>
    <name type="common">Flat porcelain crab</name>
    <dbReference type="NCBI Taxonomy" id="88211"/>
    <lineage>
        <taxon>Eukaryota</taxon>
        <taxon>Metazoa</taxon>
        <taxon>Ecdysozoa</taxon>
        <taxon>Arthropoda</taxon>
        <taxon>Crustacea</taxon>
        <taxon>Multicrustacea</taxon>
        <taxon>Malacostraca</taxon>
        <taxon>Eumalacostraca</taxon>
        <taxon>Eucarida</taxon>
        <taxon>Decapoda</taxon>
        <taxon>Pleocyemata</taxon>
        <taxon>Anomura</taxon>
        <taxon>Galatheoidea</taxon>
        <taxon>Porcellanidae</taxon>
        <taxon>Petrolisthes</taxon>
    </lineage>
</organism>
<comment type="caution">
    <text evidence="5">The sequence shown here is derived from an EMBL/GenBank/DDBJ whole genome shotgun (WGS) entry which is preliminary data.</text>
</comment>
<dbReference type="InterPro" id="IPR017850">
    <property type="entry name" value="Alkaline_phosphatase_core_sf"/>
</dbReference>
<accession>A0AAE1FP40</accession>
<dbReference type="Pfam" id="PF00884">
    <property type="entry name" value="Sulfatase"/>
    <property type="match status" value="1"/>
</dbReference>
<dbReference type="PANTHER" id="PTHR42693:SF49">
    <property type="entry name" value="SULFATASE N-TERMINAL DOMAIN-CONTAINING PROTEIN"/>
    <property type="match status" value="1"/>
</dbReference>
<protein>
    <recommendedName>
        <fullName evidence="4">Sulfatase N-terminal domain-containing protein</fullName>
    </recommendedName>
</protein>
<feature type="domain" description="Sulfatase N-terminal" evidence="4">
    <location>
        <begin position="65"/>
        <end position="465"/>
    </location>
</feature>
<comment type="cofactor">
    <cofactor evidence="1">
        <name>Ca(2+)</name>
        <dbReference type="ChEBI" id="CHEBI:29108"/>
    </cofactor>
</comment>
<evidence type="ECO:0000313" key="6">
    <source>
        <dbReference type="Proteomes" id="UP001286313"/>
    </source>
</evidence>
<dbReference type="Proteomes" id="UP001286313">
    <property type="component" value="Unassembled WGS sequence"/>
</dbReference>
<dbReference type="SUPFAM" id="SSF53649">
    <property type="entry name" value="Alkaline phosphatase-like"/>
    <property type="match status" value="1"/>
</dbReference>
<dbReference type="InterPro" id="IPR050738">
    <property type="entry name" value="Sulfatase"/>
</dbReference>
<evidence type="ECO:0000256" key="3">
    <source>
        <dbReference type="SAM" id="Phobius"/>
    </source>
</evidence>
<keyword evidence="3" id="KW-0812">Transmembrane</keyword>
<dbReference type="Gene3D" id="3.30.1120.10">
    <property type="match status" value="1"/>
</dbReference>
<evidence type="ECO:0000259" key="4">
    <source>
        <dbReference type="Pfam" id="PF00884"/>
    </source>
</evidence>
<keyword evidence="3" id="KW-0472">Membrane</keyword>
<dbReference type="GO" id="GO:0004065">
    <property type="term" value="F:arylsulfatase activity"/>
    <property type="evidence" value="ECO:0007669"/>
    <property type="project" value="TreeGrafter"/>
</dbReference>
<keyword evidence="6" id="KW-1185">Reference proteome</keyword>
<comment type="similarity">
    <text evidence="2">Belongs to the sulfatase family.</text>
</comment>
<dbReference type="Pfam" id="PF14707">
    <property type="entry name" value="Sulfatase_C"/>
    <property type="match status" value="1"/>
</dbReference>